<evidence type="ECO:0008006" key="3">
    <source>
        <dbReference type="Google" id="ProtNLM"/>
    </source>
</evidence>
<keyword evidence="1" id="KW-0521">NADP</keyword>
<comment type="caution">
    <text evidence="2">The sequence shown here is derived from an EMBL/GenBank/DDBJ whole genome shotgun (WGS) entry which is preliminary data.</text>
</comment>
<evidence type="ECO:0000256" key="1">
    <source>
        <dbReference type="ARBA" id="ARBA00022857"/>
    </source>
</evidence>
<dbReference type="GO" id="GO:0003995">
    <property type="term" value="F:acyl-CoA dehydrogenase activity"/>
    <property type="evidence" value="ECO:0007669"/>
    <property type="project" value="InterPro"/>
</dbReference>
<gene>
    <name evidence="2" type="ORF">ENQ77_06350</name>
</gene>
<reference evidence="2" key="1">
    <citation type="journal article" date="2020" name="mSystems">
        <title>Genome- and Community-Level Interaction Insights into Carbon Utilization and Element Cycling Functions of Hydrothermarchaeota in Hydrothermal Sediment.</title>
        <authorList>
            <person name="Zhou Z."/>
            <person name="Liu Y."/>
            <person name="Xu W."/>
            <person name="Pan J."/>
            <person name="Luo Z.H."/>
            <person name="Li M."/>
        </authorList>
    </citation>
    <scope>NUCLEOTIDE SEQUENCE [LARGE SCALE GENOMIC DNA]</scope>
    <source>
        <strain evidence="2">SpSt-34</strain>
    </source>
</reference>
<name>A0A7C2P4V9_UNCW3</name>
<accession>A0A7C2P4V9</accession>
<dbReference type="InterPro" id="IPR008670">
    <property type="entry name" value="CoA_reduct_LuxC"/>
</dbReference>
<dbReference type="AlphaFoldDB" id="A0A7C2P4V9"/>
<evidence type="ECO:0000313" key="2">
    <source>
        <dbReference type="EMBL" id="HEN28254.1"/>
    </source>
</evidence>
<proteinExistence type="predicted"/>
<organism evidence="2">
    <name type="scientific">candidate division WOR-3 bacterium</name>
    <dbReference type="NCBI Taxonomy" id="2052148"/>
    <lineage>
        <taxon>Bacteria</taxon>
        <taxon>Bacteria division WOR-3</taxon>
    </lineage>
</organism>
<dbReference type="GO" id="GO:0008218">
    <property type="term" value="P:bioluminescence"/>
    <property type="evidence" value="ECO:0007669"/>
    <property type="project" value="InterPro"/>
</dbReference>
<dbReference type="Pfam" id="PF05893">
    <property type="entry name" value="LuxC"/>
    <property type="match status" value="1"/>
</dbReference>
<dbReference type="EMBL" id="DSOL01000181">
    <property type="protein sequence ID" value="HEN28254.1"/>
    <property type="molecule type" value="Genomic_DNA"/>
</dbReference>
<protein>
    <recommendedName>
        <fullName evidence="3">Acyl-CoA reductase</fullName>
    </recommendedName>
</protein>
<sequence length="340" mass="39664">MREDVLLLLDRYRLALSDFLERLKVGKIKSDVQYQQNLLVSLIEHYILCLDFYKRLEDFPSGPEKVFVFLPGNVPVIPFQLLPFLLISGVKEVFFKYPRREGSFYASLFQVLNSYLGDSLKMEGGYLEHTIAFERAKNYRFVIGFGGESLQKVFEAFEIPSKFFGSKFSIGILQGKADKEVLERVAWDNLAFDTKGCLSLRVLFSFDRHMRNELWQAVEKVSKILPPESDFRFDESEYEVYKNFQFFEEIKRGSNYFIVFSKSFVELSAPRTLQIVEVSSIGEIEEFISRYNLYLQGIASDGPILFQSNASIITDFGKLQFTPCNWYFEKGVNYKNFWEV</sequence>